<accession>A0A0S2FBP4</accession>
<protein>
    <submittedName>
        <fullName evidence="2">Putative peptidoglycan-binding lysin domain protein</fullName>
    </submittedName>
</protein>
<evidence type="ECO:0000313" key="3">
    <source>
        <dbReference type="Proteomes" id="UP000060787"/>
    </source>
</evidence>
<dbReference type="NCBIfam" id="TIGR02243">
    <property type="entry name" value="putative baseplate assembly protein"/>
    <property type="match status" value="1"/>
</dbReference>
<dbReference type="EMBL" id="CP011129">
    <property type="protein sequence ID" value="ALN80958.1"/>
    <property type="molecule type" value="Genomic_DNA"/>
</dbReference>
<dbReference type="InterPro" id="IPR011749">
    <property type="entry name" value="CHP02243"/>
</dbReference>
<organism evidence="2 3">
    <name type="scientific">Lysobacter antibioticus</name>
    <dbReference type="NCBI Taxonomy" id="84531"/>
    <lineage>
        <taxon>Bacteria</taxon>
        <taxon>Pseudomonadati</taxon>
        <taxon>Pseudomonadota</taxon>
        <taxon>Gammaproteobacteria</taxon>
        <taxon>Lysobacterales</taxon>
        <taxon>Lysobacteraceae</taxon>
        <taxon>Lysobacter</taxon>
    </lineage>
</organism>
<dbReference type="PATRIC" id="fig|84531.8.peg.2841"/>
<dbReference type="Proteomes" id="UP000060787">
    <property type="component" value="Chromosome"/>
</dbReference>
<name>A0A0S2FBP4_LYSAN</name>
<sequence>MALDNRRGLPALAYRVGTHGRFLASMKARLPNMEVEVPGDGHQPARSLRPLQPLTTRDPADPAIALLDGWATVSDVLSFYQERIANEGYLRTAGERRSLVELARLVGYAPRAGVSSSVFLSYTVDDNQAEPVELPVGMRAQSIPGPGELPQSFETDEALQARREWNDLQIRRERPQRIELANVLALDSIHAVGVDTGVLPGDLLLFQFGASANAVHVARRLIAVEPDFAGQRTRLRLQPLPPLQDQAHPLLQILQNKLAFIQDDRAIENCAQLLNALRLGAPRPPMDEWAGLLNGGVENGNAMQAIDAFGEALSELELPGASTPNGGPDDAVEYLLQPRRLQAANTLRLPRKLDETFSYDADVQPQLITDFAPTLKDSYYAAWRGSSPGQATPSLTAVHVLGAGETLFGAGSSKPMPGTTNNTIPSVESWTDWVYEDDESDSNAFLGKADPLLAIGDRVLVVRPPLPTERLARYQVMHVASTHTGPRSAYGLSQESTRIEFGAEGKPNAWRDVADGETRREIFELRQTWLHPQRRRLEMAAEPILDDVSGSQLELGPLHEQLKSGRWVVVEGERSDIPGVRGVRVSELMMIAGLEHGSDFWRPGDRPHTTLRLATPLAYVYYRDGLRIRANVVAASHGESRKEVLGSSDARRPLQRFALRQPPLTWRPAPTAAGAASTLKVLVNEVEWQETDSLAGLGPDARAYVTVTGDDGVTSVVFGDGVNGLRPPSGFENLRAEYRNGIGKGGNVRAGQISLLISRPLGIKEVINPLRASGGADRESIGLIRENAPRSLMALDRLVSLSDYADFTRMFAGIAKAVAARLSDGVREVVHITVAGVDDMPLDPNSDLYRNLMQALRELGDPALSVQVAMRERIALVLQARLRLLPGHRWEPVATAVRERLLERFGFDQRALAQPALLCEIVAAMQSVRGIDWVDVDSFGGIPETVIDGQSDQRRLIRQNEITDIVQAIVHGDSDSDSGFNGNDAQSIPIQPPARVEAGPAEPDGDTIRPARLACFVPNVPDTLILNPVQ</sequence>
<dbReference type="KEGG" id="lab:LA76x_2828"/>
<dbReference type="AlphaFoldDB" id="A0A0S2FBP4"/>
<evidence type="ECO:0000313" key="2">
    <source>
        <dbReference type="EMBL" id="ALN80958.1"/>
    </source>
</evidence>
<keyword evidence="3" id="KW-1185">Reference proteome</keyword>
<dbReference type="eggNOG" id="COG3299">
    <property type="taxonomic scope" value="Bacteria"/>
</dbReference>
<evidence type="ECO:0000256" key="1">
    <source>
        <dbReference type="SAM" id="MobiDB-lite"/>
    </source>
</evidence>
<proteinExistence type="predicted"/>
<reference evidence="2 3" key="1">
    <citation type="journal article" date="2015" name="BMC Genomics">
        <title>Comparative genomics and metabolic profiling of the genus Lysobacter.</title>
        <authorList>
            <person name="de Bruijn I."/>
            <person name="Cheng X."/>
            <person name="de Jager V."/>
            <person name="Exposito R.G."/>
            <person name="Watrous J."/>
            <person name="Patel N."/>
            <person name="Postma J."/>
            <person name="Dorrestein P.C."/>
            <person name="Kobayashi D."/>
            <person name="Raaijmakers J.M."/>
        </authorList>
    </citation>
    <scope>NUCLEOTIDE SEQUENCE [LARGE SCALE GENOMIC DNA]</scope>
    <source>
        <strain evidence="2 3">76</strain>
    </source>
</reference>
<feature type="region of interest" description="Disordered" evidence="1">
    <location>
        <begin position="976"/>
        <end position="1007"/>
    </location>
</feature>
<dbReference type="STRING" id="84531.LA76x_2828"/>
<gene>
    <name evidence="2" type="ORF">LA76x_2828</name>
</gene>